<gene>
    <name evidence="2" type="ORF">OLEA9_A044617</name>
</gene>
<dbReference type="Proteomes" id="UP000594638">
    <property type="component" value="Unassembled WGS sequence"/>
</dbReference>
<evidence type="ECO:0000313" key="2">
    <source>
        <dbReference type="EMBL" id="CAA2963756.1"/>
    </source>
</evidence>
<sequence>MMNAKKGGDGGHDDGRKNGRIGDRDEERISTKMCSGSGMFPPCLHDSLAGSVRLGYSSNVMETINFRSPYFETRGE</sequence>
<dbReference type="AlphaFoldDB" id="A0A8S0QDX9"/>
<keyword evidence="3" id="KW-1185">Reference proteome</keyword>
<accession>A0A8S0QDX9</accession>
<comment type="caution">
    <text evidence="2">The sequence shown here is derived from an EMBL/GenBank/DDBJ whole genome shotgun (WGS) entry which is preliminary data.</text>
</comment>
<protein>
    <submittedName>
        <fullName evidence="2">Uncharacterized protein</fullName>
    </submittedName>
</protein>
<dbReference type="Gramene" id="OE9A044617T1">
    <property type="protein sequence ID" value="OE9A044617C1"/>
    <property type="gene ID" value="OE9A044617"/>
</dbReference>
<dbReference type="EMBL" id="CACTIH010001812">
    <property type="protein sequence ID" value="CAA2963756.1"/>
    <property type="molecule type" value="Genomic_DNA"/>
</dbReference>
<proteinExistence type="predicted"/>
<reference evidence="2 3" key="1">
    <citation type="submission" date="2019-12" db="EMBL/GenBank/DDBJ databases">
        <authorList>
            <person name="Alioto T."/>
            <person name="Alioto T."/>
            <person name="Gomez Garrido J."/>
        </authorList>
    </citation>
    <scope>NUCLEOTIDE SEQUENCE [LARGE SCALE GENOMIC DNA]</scope>
</reference>
<evidence type="ECO:0000256" key="1">
    <source>
        <dbReference type="SAM" id="MobiDB-lite"/>
    </source>
</evidence>
<feature type="region of interest" description="Disordered" evidence="1">
    <location>
        <begin position="1"/>
        <end position="36"/>
    </location>
</feature>
<feature type="compositionally biased region" description="Basic and acidic residues" evidence="1">
    <location>
        <begin position="1"/>
        <end position="30"/>
    </location>
</feature>
<evidence type="ECO:0000313" key="3">
    <source>
        <dbReference type="Proteomes" id="UP000594638"/>
    </source>
</evidence>
<organism evidence="2 3">
    <name type="scientific">Olea europaea subsp. europaea</name>
    <dbReference type="NCBI Taxonomy" id="158383"/>
    <lineage>
        <taxon>Eukaryota</taxon>
        <taxon>Viridiplantae</taxon>
        <taxon>Streptophyta</taxon>
        <taxon>Embryophyta</taxon>
        <taxon>Tracheophyta</taxon>
        <taxon>Spermatophyta</taxon>
        <taxon>Magnoliopsida</taxon>
        <taxon>eudicotyledons</taxon>
        <taxon>Gunneridae</taxon>
        <taxon>Pentapetalae</taxon>
        <taxon>asterids</taxon>
        <taxon>lamiids</taxon>
        <taxon>Lamiales</taxon>
        <taxon>Oleaceae</taxon>
        <taxon>Oleeae</taxon>
        <taxon>Olea</taxon>
    </lineage>
</organism>
<name>A0A8S0QDX9_OLEEU</name>